<feature type="region of interest" description="Disordered" evidence="2">
    <location>
        <begin position="1"/>
        <end position="75"/>
    </location>
</feature>
<accession>A0AAV9B1E7</accession>
<evidence type="ECO:0000256" key="2">
    <source>
        <dbReference type="SAM" id="MobiDB-lite"/>
    </source>
</evidence>
<dbReference type="PANTHER" id="PTHR35493">
    <property type="entry name" value="STRUCTURAL MAINTENANCE OF CHROMOSOMES PROTEIN"/>
    <property type="match status" value="1"/>
</dbReference>
<keyword evidence="1" id="KW-0175">Coiled coil</keyword>
<evidence type="ECO:0000313" key="3">
    <source>
        <dbReference type="EMBL" id="KAK1269901.1"/>
    </source>
</evidence>
<dbReference type="EMBL" id="JAUJYN010000006">
    <property type="protein sequence ID" value="KAK1269901.1"/>
    <property type="molecule type" value="Genomic_DNA"/>
</dbReference>
<protein>
    <submittedName>
        <fullName evidence="3">Uncharacterized protein</fullName>
    </submittedName>
</protein>
<dbReference type="AlphaFoldDB" id="A0AAV9B1E7"/>
<reference evidence="3" key="2">
    <citation type="submission" date="2023-06" db="EMBL/GenBank/DDBJ databases">
        <authorList>
            <person name="Ma L."/>
            <person name="Liu K.-W."/>
            <person name="Li Z."/>
            <person name="Hsiao Y.-Y."/>
            <person name="Qi Y."/>
            <person name="Fu T."/>
            <person name="Tang G."/>
            <person name="Zhang D."/>
            <person name="Sun W.-H."/>
            <person name="Liu D.-K."/>
            <person name="Li Y."/>
            <person name="Chen G.-Z."/>
            <person name="Liu X.-D."/>
            <person name="Liao X.-Y."/>
            <person name="Jiang Y.-T."/>
            <person name="Yu X."/>
            <person name="Hao Y."/>
            <person name="Huang J."/>
            <person name="Zhao X.-W."/>
            <person name="Ke S."/>
            <person name="Chen Y.-Y."/>
            <person name="Wu W.-L."/>
            <person name="Hsu J.-L."/>
            <person name="Lin Y.-F."/>
            <person name="Huang M.-D."/>
            <person name="Li C.-Y."/>
            <person name="Huang L."/>
            <person name="Wang Z.-W."/>
            <person name="Zhao X."/>
            <person name="Zhong W.-Y."/>
            <person name="Peng D.-H."/>
            <person name="Ahmad S."/>
            <person name="Lan S."/>
            <person name="Zhang J.-S."/>
            <person name="Tsai W.-C."/>
            <person name="Van De Peer Y."/>
            <person name="Liu Z.-J."/>
        </authorList>
    </citation>
    <scope>NUCLEOTIDE SEQUENCE</scope>
    <source>
        <strain evidence="3">SCP</strain>
        <tissue evidence="3">Leaves</tissue>
    </source>
</reference>
<comment type="caution">
    <text evidence="3">The sequence shown here is derived from an EMBL/GenBank/DDBJ whole genome shotgun (WGS) entry which is preliminary data.</text>
</comment>
<sequence length="399" mass="44697">MASSRPPSRYPSFDSRSSRLSDPPPPPPDLKNPKKTHFPSLRRLVSAPTVPRRSPPPPPPTTALSKTRSKSNDHNLGSMVRKLMEKKPKSGAADRPVLAIPVDFIAEDLKKTAKGSNFAALHRKLFQKKVTGSADRTEVRALTEVKSNTRTLAMVLRSERELLSQNKEFESEVAELRLKLEEKDREVDKLKDLCLRQREEIGALKNVILFPDSMSSHLREILGGGGSDLNRVIPSIQKQVSSLTGQLQCLADNLSQVKVDKDPVMTCSNRSFSSPRTPSHDGMLANSSEFVSMVTETIGSPDDMFLKDLNPCLTPYSAKTKSMEYEEMTNFDYSPEYRSSGNKTTLSSESEMYEGFSGHNFSKSSEYRYRQNYVSSAQKASKSDDNKFFTGKINQKRIY</sequence>
<evidence type="ECO:0000256" key="1">
    <source>
        <dbReference type="SAM" id="Coils"/>
    </source>
</evidence>
<feature type="coiled-coil region" evidence="1">
    <location>
        <begin position="159"/>
        <end position="200"/>
    </location>
</feature>
<feature type="compositionally biased region" description="Low complexity" evidence="2">
    <location>
        <begin position="11"/>
        <end position="21"/>
    </location>
</feature>
<keyword evidence="4" id="KW-1185">Reference proteome</keyword>
<gene>
    <name evidence="3" type="ORF">QJS04_geneDACA005277</name>
</gene>
<dbReference type="PANTHER" id="PTHR35493:SF1">
    <property type="entry name" value="STRUCTURAL MAINTENANCE OF CHROMOSOMES PROTEIN"/>
    <property type="match status" value="1"/>
</dbReference>
<evidence type="ECO:0000313" key="4">
    <source>
        <dbReference type="Proteomes" id="UP001179952"/>
    </source>
</evidence>
<name>A0AAV9B1E7_ACOGR</name>
<organism evidence="3 4">
    <name type="scientific">Acorus gramineus</name>
    <name type="common">Dwarf sweet flag</name>
    <dbReference type="NCBI Taxonomy" id="55184"/>
    <lineage>
        <taxon>Eukaryota</taxon>
        <taxon>Viridiplantae</taxon>
        <taxon>Streptophyta</taxon>
        <taxon>Embryophyta</taxon>
        <taxon>Tracheophyta</taxon>
        <taxon>Spermatophyta</taxon>
        <taxon>Magnoliopsida</taxon>
        <taxon>Liliopsida</taxon>
        <taxon>Acoraceae</taxon>
        <taxon>Acorus</taxon>
    </lineage>
</organism>
<reference evidence="3" key="1">
    <citation type="journal article" date="2023" name="Nat. Commun.">
        <title>Diploid and tetraploid genomes of Acorus and the evolution of monocots.</title>
        <authorList>
            <person name="Ma L."/>
            <person name="Liu K.W."/>
            <person name="Li Z."/>
            <person name="Hsiao Y.Y."/>
            <person name="Qi Y."/>
            <person name="Fu T."/>
            <person name="Tang G.D."/>
            <person name="Zhang D."/>
            <person name="Sun W.H."/>
            <person name="Liu D.K."/>
            <person name="Li Y."/>
            <person name="Chen G.Z."/>
            <person name="Liu X.D."/>
            <person name="Liao X.Y."/>
            <person name="Jiang Y.T."/>
            <person name="Yu X."/>
            <person name="Hao Y."/>
            <person name="Huang J."/>
            <person name="Zhao X.W."/>
            <person name="Ke S."/>
            <person name="Chen Y.Y."/>
            <person name="Wu W.L."/>
            <person name="Hsu J.L."/>
            <person name="Lin Y.F."/>
            <person name="Huang M.D."/>
            <person name="Li C.Y."/>
            <person name="Huang L."/>
            <person name="Wang Z.W."/>
            <person name="Zhao X."/>
            <person name="Zhong W.Y."/>
            <person name="Peng D.H."/>
            <person name="Ahmad S."/>
            <person name="Lan S."/>
            <person name="Zhang J.S."/>
            <person name="Tsai W.C."/>
            <person name="Van de Peer Y."/>
            <person name="Liu Z.J."/>
        </authorList>
    </citation>
    <scope>NUCLEOTIDE SEQUENCE</scope>
    <source>
        <strain evidence="3">SCP</strain>
    </source>
</reference>
<dbReference type="Proteomes" id="UP001179952">
    <property type="component" value="Unassembled WGS sequence"/>
</dbReference>
<proteinExistence type="predicted"/>